<sequence length="253" mass="26409">MGFEVTPEVYFRFMGRFSEPLAATFAAALEIPAGARALDVGCGPGALTAQLVARLGVDAVSAVEPSESFGAAVRARFPGLRVLAGIAESLPLPDDSVDLTVAQLVVHFLSDPVAGLTEMARVTRPGGMVAANVWDHAGNGGPLDAFWRAAHDLDPDAPGEAALPGTREGHLAELFRTAGLRDVVSWSETVGARYETVDEWWATFTLGVGPAGAYVAALGDTEREALRARCAELLPAAPFEIPAVAWCARGSVA</sequence>
<dbReference type="Pfam" id="PF08241">
    <property type="entry name" value="Methyltransf_11"/>
    <property type="match status" value="1"/>
</dbReference>
<dbReference type="AlphaFoldDB" id="A0A511JQB6"/>
<dbReference type="EMBL" id="BJWH01000025">
    <property type="protein sequence ID" value="GEM00046.1"/>
    <property type="molecule type" value="Genomic_DNA"/>
</dbReference>
<dbReference type="Proteomes" id="UP000321049">
    <property type="component" value="Unassembled WGS sequence"/>
</dbReference>
<dbReference type="OrthoDB" id="9795634at2"/>
<dbReference type="PANTHER" id="PTHR42912:SF93">
    <property type="entry name" value="N6-ADENOSINE-METHYLTRANSFERASE TMT1A"/>
    <property type="match status" value="1"/>
</dbReference>
<dbReference type="GO" id="GO:0032259">
    <property type="term" value="P:methylation"/>
    <property type="evidence" value="ECO:0007669"/>
    <property type="project" value="UniProtKB-KW"/>
</dbReference>
<reference evidence="2 3" key="1">
    <citation type="submission" date="2019-07" db="EMBL/GenBank/DDBJ databases">
        <title>Whole genome shotgun sequence of Cellulomonas terrae NBRC 100819.</title>
        <authorList>
            <person name="Hosoyama A."/>
            <person name="Uohara A."/>
            <person name="Ohji S."/>
            <person name="Ichikawa N."/>
        </authorList>
    </citation>
    <scope>NUCLEOTIDE SEQUENCE [LARGE SCALE GENOMIC DNA]</scope>
    <source>
        <strain evidence="2 3">NBRC 100819</strain>
    </source>
</reference>
<dbReference type="GO" id="GO:0008757">
    <property type="term" value="F:S-adenosylmethionine-dependent methyltransferase activity"/>
    <property type="evidence" value="ECO:0007669"/>
    <property type="project" value="InterPro"/>
</dbReference>
<keyword evidence="2" id="KW-0808">Transferase</keyword>
<accession>A0A511JQB6</accession>
<dbReference type="InterPro" id="IPR050508">
    <property type="entry name" value="Methyltransf_Superfamily"/>
</dbReference>
<name>A0A511JQB6_9CELL</name>
<evidence type="ECO:0000313" key="2">
    <source>
        <dbReference type="EMBL" id="GEM00046.1"/>
    </source>
</evidence>
<dbReference type="InterPro" id="IPR029063">
    <property type="entry name" value="SAM-dependent_MTases_sf"/>
</dbReference>
<keyword evidence="3" id="KW-1185">Reference proteome</keyword>
<dbReference type="CDD" id="cd02440">
    <property type="entry name" value="AdoMet_MTases"/>
    <property type="match status" value="1"/>
</dbReference>
<dbReference type="RefSeq" id="WP_146847650.1">
    <property type="nucleotide sequence ID" value="NZ_BJWH01000025.1"/>
</dbReference>
<feature type="domain" description="Methyltransferase type 11" evidence="1">
    <location>
        <begin position="38"/>
        <end position="130"/>
    </location>
</feature>
<gene>
    <name evidence="2" type="ORF">CTE05_35920</name>
</gene>
<evidence type="ECO:0000259" key="1">
    <source>
        <dbReference type="Pfam" id="PF08241"/>
    </source>
</evidence>
<dbReference type="InterPro" id="IPR013216">
    <property type="entry name" value="Methyltransf_11"/>
</dbReference>
<keyword evidence="2" id="KW-0489">Methyltransferase</keyword>
<dbReference type="SUPFAM" id="SSF53335">
    <property type="entry name" value="S-adenosyl-L-methionine-dependent methyltransferases"/>
    <property type="match status" value="1"/>
</dbReference>
<evidence type="ECO:0000313" key="3">
    <source>
        <dbReference type="Proteomes" id="UP000321049"/>
    </source>
</evidence>
<dbReference type="Gene3D" id="3.40.50.150">
    <property type="entry name" value="Vaccinia Virus protein VP39"/>
    <property type="match status" value="1"/>
</dbReference>
<protein>
    <submittedName>
        <fullName evidence="2">Methyltransferase</fullName>
    </submittedName>
</protein>
<proteinExistence type="predicted"/>
<comment type="caution">
    <text evidence="2">The sequence shown here is derived from an EMBL/GenBank/DDBJ whole genome shotgun (WGS) entry which is preliminary data.</text>
</comment>
<organism evidence="2 3">
    <name type="scientific">Cellulomonas terrae</name>
    <dbReference type="NCBI Taxonomy" id="311234"/>
    <lineage>
        <taxon>Bacteria</taxon>
        <taxon>Bacillati</taxon>
        <taxon>Actinomycetota</taxon>
        <taxon>Actinomycetes</taxon>
        <taxon>Micrococcales</taxon>
        <taxon>Cellulomonadaceae</taxon>
        <taxon>Cellulomonas</taxon>
    </lineage>
</organism>
<dbReference type="PANTHER" id="PTHR42912">
    <property type="entry name" value="METHYLTRANSFERASE"/>
    <property type="match status" value="1"/>
</dbReference>